<dbReference type="AlphaFoldDB" id="A0A438JY37"/>
<feature type="compositionally biased region" description="Basic and acidic residues" evidence="3">
    <location>
        <begin position="54"/>
        <end position="64"/>
    </location>
</feature>
<organism evidence="5 6">
    <name type="scientific">Vitis vinifera</name>
    <name type="common">Grape</name>
    <dbReference type="NCBI Taxonomy" id="29760"/>
    <lineage>
        <taxon>Eukaryota</taxon>
        <taxon>Viridiplantae</taxon>
        <taxon>Streptophyta</taxon>
        <taxon>Embryophyta</taxon>
        <taxon>Tracheophyta</taxon>
        <taxon>Spermatophyta</taxon>
        <taxon>Magnoliopsida</taxon>
        <taxon>eudicotyledons</taxon>
        <taxon>Gunneridae</taxon>
        <taxon>Pentapetalae</taxon>
        <taxon>rosids</taxon>
        <taxon>Vitales</taxon>
        <taxon>Vitaceae</taxon>
        <taxon>Viteae</taxon>
        <taxon>Vitis</taxon>
    </lineage>
</organism>
<feature type="domain" description="C2" evidence="4">
    <location>
        <begin position="88"/>
        <end position="122"/>
    </location>
</feature>
<dbReference type="Gene3D" id="2.60.40.150">
    <property type="entry name" value="C2 domain"/>
    <property type="match status" value="1"/>
</dbReference>
<dbReference type="Pfam" id="PF00168">
    <property type="entry name" value="C2"/>
    <property type="match status" value="1"/>
</dbReference>
<dbReference type="PANTHER" id="PTHR46502">
    <property type="entry name" value="C2 DOMAIN-CONTAINING"/>
    <property type="match status" value="1"/>
</dbReference>
<dbReference type="InterPro" id="IPR000008">
    <property type="entry name" value="C2_dom"/>
</dbReference>
<evidence type="ECO:0000313" key="6">
    <source>
        <dbReference type="Proteomes" id="UP000288805"/>
    </source>
</evidence>
<evidence type="ECO:0000256" key="1">
    <source>
        <dbReference type="ARBA" id="ARBA00022723"/>
    </source>
</evidence>
<reference evidence="5 6" key="1">
    <citation type="journal article" date="2018" name="PLoS Genet.">
        <title>Population sequencing reveals clonal diversity and ancestral inbreeding in the grapevine cultivar Chardonnay.</title>
        <authorList>
            <person name="Roach M.J."/>
            <person name="Johnson D.L."/>
            <person name="Bohlmann J."/>
            <person name="van Vuuren H.J."/>
            <person name="Jones S.J."/>
            <person name="Pretorius I.S."/>
            <person name="Schmidt S.A."/>
            <person name="Borneman A.R."/>
        </authorList>
    </citation>
    <scope>NUCLEOTIDE SEQUENCE [LARGE SCALE GENOMIC DNA]</scope>
    <source>
        <strain evidence="6">cv. Chardonnay</strain>
        <tissue evidence="5">Leaf</tissue>
    </source>
</reference>
<evidence type="ECO:0000256" key="2">
    <source>
        <dbReference type="ARBA" id="ARBA00022837"/>
    </source>
</evidence>
<evidence type="ECO:0000256" key="3">
    <source>
        <dbReference type="SAM" id="MobiDB-lite"/>
    </source>
</evidence>
<dbReference type="EMBL" id="QGNW01000023">
    <property type="protein sequence ID" value="RVX13876.1"/>
    <property type="molecule type" value="Genomic_DNA"/>
</dbReference>
<comment type="caution">
    <text evidence="5">The sequence shown here is derived from an EMBL/GenBank/DDBJ whole genome shotgun (WGS) entry which is preliminary data.</text>
</comment>
<protein>
    <submittedName>
        <fullName evidence="5">Elicitor-responsive protein 1</fullName>
    </submittedName>
</protein>
<gene>
    <name evidence="5" type="primary">ERG1_6</name>
    <name evidence="5" type="ORF">CK203_010198</name>
</gene>
<dbReference type="Proteomes" id="UP000288805">
    <property type="component" value="Unassembled WGS sequence"/>
</dbReference>
<dbReference type="GO" id="GO:0046872">
    <property type="term" value="F:metal ion binding"/>
    <property type="evidence" value="ECO:0007669"/>
    <property type="project" value="UniProtKB-KW"/>
</dbReference>
<keyword evidence="1" id="KW-0479">Metal-binding</keyword>
<evidence type="ECO:0000313" key="5">
    <source>
        <dbReference type="EMBL" id="RVX13876.1"/>
    </source>
</evidence>
<dbReference type="PANTHER" id="PTHR46502:SF15">
    <property type="entry name" value="16 KDA PHLOEM PROTEIN 1"/>
    <property type="match status" value="1"/>
</dbReference>
<feature type="compositionally biased region" description="Basic and acidic residues" evidence="3">
    <location>
        <begin position="16"/>
        <end position="28"/>
    </location>
</feature>
<proteinExistence type="predicted"/>
<dbReference type="InterPro" id="IPR035892">
    <property type="entry name" value="C2_domain_sf"/>
</dbReference>
<sequence length="176" mass="20474">MRLTITRTRTRTRTRKERETQRNDDRHAGGFALGCPRPSGYRFPRWNGPLRSDSIQKSRAQEQRRPRRRRESSVEREVHIQSGISRGEGQYKLVLKIMDKDTFSADDFLGQASIYLEDLLALGVENGKAELHPCKYRVVRTDQTYCGEIRVGINFTPKVKEEKDEIQVGGWKESDY</sequence>
<dbReference type="SUPFAM" id="SSF49562">
    <property type="entry name" value="C2 domain (Calcium/lipid-binding domain, CaLB)"/>
    <property type="match status" value="1"/>
</dbReference>
<keyword evidence="2" id="KW-0106">Calcium</keyword>
<name>A0A438JY37_VITVI</name>
<feature type="region of interest" description="Disordered" evidence="3">
    <location>
        <begin position="1"/>
        <end position="81"/>
    </location>
</feature>
<evidence type="ECO:0000259" key="4">
    <source>
        <dbReference type="Pfam" id="PF00168"/>
    </source>
</evidence>
<accession>A0A438JY37</accession>